<dbReference type="RefSeq" id="WP_203572340.1">
    <property type="nucleotide sequence ID" value="NZ_WOFE01000015.1"/>
</dbReference>
<gene>
    <name evidence="1" type="ORF">GM173_15685</name>
</gene>
<comment type="caution">
    <text evidence="1">The sequence shown here is derived from an EMBL/GenBank/DDBJ whole genome shotgun (WGS) entry which is preliminary data.</text>
</comment>
<keyword evidence="2" id="KW-1185">Reference proteome</keyword>
<evidence type="ECO:0000313" key="1">
    <source>
        <dbReference type="EMBL" id="MBM5573013.1"/>
    </source>
</evidence>
<accession>A0ABS2CFU4</accession>
<evidence type="ECO:0000313" key="2">
    <source>
        <dbReference type="Proteomes" id="UP001195660"/>
    </source>
</evidence>
<organism evidence="1 2">
    <name type="scientific">Deefgea chitinilytica</name>
    <dbReference type="NCBI Taxonomy" id="570276"/>
    <lineage>
        <taxon>Bacteria</taxon>
        <taxon>Pseudomonadati</taxon>
        <taxon>Pseudomonadota</taxon>
        <taxon>Betaproteobacteria</taxon>
        <taxon>Neisseriales</taxon>
        <taxon>Chitinibacteraceae</taxon>
        <taxon>Deefgea</taxon>
    </lineage>
</organism>
<name>A0ABS2CFU4_9NEIS</name>
<protein>
    <submittedName>
        <fullName evidence="1">Uncharacterized protein</fullName>
    </submittedName>
</protein>
<dbReference type="Proteomes" id="UP001195660">
    <property type="component" value="Unassembled WGS sequence"/>
</dbReference>
<reference evidence="1 2" key="1">
    <citation type="submission" date="2019-11" db="EMBL/GenBank/DDBJ databases">
        <title>Novel Deefgea species.</title>
        <authorList>
            <person name="Han J.-H."/>
        </authorList>
    </citation>
    <scope>NUCLEOTIDE SEQUENCE [LARGE SCALE GENOMIC DNA]</scope>
    <source>
        <strain evidence="1 2">LMG 24817</strain>
    </source>
</reference>
<dbReference type="EMBL" id="WOFE01000015">
    <property type="protein sequence ID" value="MBM5573013.1"/>
    <property type="molecule type" value="Genomic_DNA"/>
</dbReference>
<sequence>MNKEVCNMSIAHLVGVIENVGEIKDDSLIIELETTTLKAKGSLDGFQLITLGWTSSDESSINVIVCDQESIAAELVFRQSHERERRSILIEHVMDQAETTALLKGNATAPAKRIAKAEVIKIGYGVSFWLLSERDYHLWARAWNCLIDLENCSNKRSQLTHQVWSIFDKQPTATQSLEFFLCQEKAQQAATKILDICTKTLDASRTIL</sequence>
<proteinExistence type="predicted"/>